<accession>J3MHK0</accession>
<protein>
    <submittedName>
        <fullName evidence="1">Uncharacterized protein</fullName>
    </submittedName>
</protein>
<organism evidence="1">
    <name type="scientific">Oryza brachyantha</name>
    <name type="common">malo sina</name>
    <dbReference type="NCBI Taxonomy" id="4533"/>
    <lineage>
        <taxon>Eukaryota</taxon>
        <taxon>Viridiplantae</taxon>
        <taxon>Streptophyta</taxon>
        <taxon>Embryophyta</taxon>
        <taxon>Tracheophyta</taxon>
        <taxon>Spermatophyta</taxon>
        <taxon>Magnoliopsida</taxon>
        <taxon>Liliopsida</taxon>
        <taxon>Poales</taxon>
        <taxon>Poaceae</taxon>
        <taxon>BOP clade</taxon>
        <taxon>Oryzoideae</taxon>
        <taxon>Oryzeae</taxon>
        <taxon>Oryzinae</taxon>
        <taxon>Oryza</taxon>
    </lineage>
</organism>
<proteinExistence type="predicted"/>
<dbReference type="AlphaFoldDB" id="J3MHK0"/>
<keyword evidence="2" id="KW-1185">Reference proteome</keyword>
<reference evidence="1" key="1">
    <citation type="journal article" date="2013" name="Nat. Commun.">
        <title>Whole-genome sequencing of Oryza brachyantha reveals mechanisms underlying Oryza genome evolution.</title>
        <authorList>
            <person name="Chen J."/>
            <person name="Huang Q."/>
            <person name="Gao D."/>
            <person name="Wang J."/>
            <person name="Lang Y."/>
            <person name="Liu T."/>
            <person name="Li B."/>
            <person name="Bai Z."/>
            <person name="Luis Goicoechea J."/>
            <person name="Liang C."/>
            <person name="Chen C."/>
            <person name="Zhang W."/>
            <person name="Sun S."/>
            <person name="Liao Y."/>
            <person name="Zhang X."/>
            <person name="Yang L."/>
            <person name="Song C."/>
            <person name="Wang M."/>
            <person name="Shi J."/>
            <person name="Liu G."/>
            <person name="Liu J."/>
            <person name="Zhou H."/>
            <person name="Zhou W."/>
            <person name="Yu Q."/>
            <person name="An N."/>
            <person name="Chen Y."/>
            <person name="Cai Q."/>
            <person name="Wang B."/>
            <person name="Liu B."/>
            <person name="Min J."/>
            <person name="Huang Y."/>
            <person name="Wu H."/>
            <person name="Li Z."/>
            <person name="Zhang Y."/>
            <person name="Yin Y."/>
            <person name="Song W."/>
            <person name="Jiang J."/>
            <person name="Jackson S.A."/>
            <person name="Wing R.A."/>
            <person name="Wang J."/>
            <person name="Chen M."/>
        </authorList>
    </citation>
    <scope>NUCLEOTIDE SEQUENCE [LARGE SCALE GENOMIC DNA]</scope>
    <source>
        <strain evidence="1">cv. IRGC 101232</strain>
    </source>
</reference>
<dbReference type="EnsemblPlants" id="OB06G34940.1">
    <property type="protein sequence ID" value="OB06G34940.1"/>
    <property type="gene ID" value="OB06G34940"/>
</dbReference>
<sequence>VQIVYASTYHSTLWLVEDFNSNSIGWCECTDRQHTIMQTFLPIADNGTVVTVPSCAESVGGVH</sequence>
<name>J3MHK0_ORYBR</name>
<dbReference type="Gramene" id="OB06G34940.1">
    <property type="protein sequence ID" value="OB06G34940.1"/>
    <property type="gene ID" value="OB06G34940"/>
</dbReference>
<evidence type="ECO:0000313" key="1">
    <source>
        <dbReference type="EnsemblPlants" id="OB06G34940.1"/>
    </source>
</evidence>
<dbReference type="HOGENOM" id="CLU_2892721_0_0_1"/>
<reference evidence="1" key="2">
    <citation type="submission" date="2013-04" db="UniProtKB">
        <authorList>
            <consortium name="EnsemblPlants"/>
        </authorList>
    </citation>
    <scope>IDENTIFICATION</scope>
</reference>
<evidence type="ECO:0000313" key="2">
    <source>
        <dbReference type="Proteomes" id="UP000006038"/>
    </source>
</evidence>
<dbReference type="Proteomes" id="UP000006038">
    <property type="component" value="Chromosome 6"/>
</dbReference>